<feature type="transmembrane region" description="Helical" evidence="6">
    <location>
        <begin position="179"/>
        <end position="196"/>
    </location>
</feature>
<keyword evidence="9" id="KW-0436">Ligase</keyword>
<feature type="transmembrane region" description="Helical" evidence="6">
    <location>
        <begin position="21"/>
        <end position="39"/>
    </location>
</feature>
<keyword evidence="2" id="KW-1003">Cell membrane</keyword>
<feature type="transmembrane region" description="Helical" evidence="6">
    <location>
        <begin position="379"/>
        <end position="398"/>
    </location>
</feature>
<dbReference type="GO" id="GO:0005886">
    <property type="term" value="C:plasma membrane"/>
    <property type="evidence" value="ECO:0007669"/>
    <property type="project" value="UniProtKB-SubCell"/>
</dbReference>
<reference evidence="9 10" key="1">
    <citation type="submission" date="2016-10" db="EMBL/GenBank/DDBJ databases">
        <authorList>
            <person name="de Groot N.N."/>
        </authorList>
    </citation>
    <scope>NUCLEOTIDE SEQUENCE [LARGE SCALE GENOMIC DNA]</scope>
    <source>
        <strain evidence="9 10">CGMCC 4.2022</strain>
    </source>
</reference>
<dbReference type="OrthoDB" id="8535577at2"/>
<evidence type="ECO:0000259" key="8">
    <source>
        <dbReference type="Pfam" id="PF16995"/>
    </source>
</evidence>
<evidence type="ECO:0000313" key="10">
    <source>
        <dbReference type="Proteomes" id="UP000199341"/>
    </source>
</evidence>
<dbReference type="EMBL" id="FNIE01000003">
    <property type="protein sequence ID" value="SDN22024.1"/>
    <property type="molecule type" value="Genomic_DNA"/>
</dbReference>
<dbReference type="Pfam" id="PF09924">
    <property type="entry name" value="LPG_synthase_C"/>
    <property type="match status" value="1"/>
</dbReference>
<proteinExistence type="predicted"/>
<feature type="domain" description="Phosphatidylglycerol lysyltransferase C-terminal" evidence="7">
    <location>
        <begin position="509"/>
        <end position="774"/>
    </location>
</feature>
<dbReference type="InterPro" id="IPR051211">
    <property type="entry name" value="PG_lysyltransferase"/>
</dbReference>
<keyword evidence="9" id="KW-0030">Aminoacyl-tRNA synthetase</keyword>
<dbReference type="Proteomes" id="UP000199341">
    <property type="component" value="Unassembled WGS sequence"/>
</dbReference>
<protein>
    <submittedName>
        <fullName evidence="9">Lysyl-tRNA synthetase, class 2</fullName>
    </submittedName>
</protein>
<organism evidence="9 10">
    <name type="scientific">Actinacidiphila guanduensis</name>
    <dbReference type="NCBI Taxonomy" id="310781"/>
    <lineage>
        <taxon>Bacteria</taxon>
        <taxon>Bacillati</taxon>
        <taxon>Actinomycetota</taxon>
        <taxon>Actinomycetes</taxon>
        <taxon>Kitasatosporales</taxon>
        <taxon>Streptomycetaceae</taxon>
        <taxon>Actinacidiphila</taxon>
    </lineage>
</organism>
<feature type="transmembrane region" description="Helical" evidence="6">
    <location>
        <begin position="285"/>
        <end position="305"/>
    </location>
</feature>
<keyword evidence="10" id="KW-1185">Reference proteome</keyword>
<dbReference type="InterPro" id="IPR031553">
    <property type="entry name" value="tRNA-synt_2_TM"/>
</dbReference>
<feature type="domain" description="Lysyl-tRNA synthetase N-terminal transmembrane region" evidence="8">
    <location>
        <begin position="286"/>
        <end position="486"/>
    </location>
</feature>
<sequence length="806" mass="85751">MGHWIADVRVDIAVDTGRRQLFLLLAGLLASFLFIRFSTRMIRKGVSWWPGNVQPGGLHIHHVVFGLVMMLVGGTGAFAVRGGPVAHDVLAVVFGIGCGLVLDEFALVLHLEDVYWREEGRRSVDAVILAVALIGLLLAGQAPLGGYVGGRSYASYVIAAVLLALVVLCLLKGKVWTGLLGVMLPFLALVGAIRLARPDSPWARWRYTSRPRRMARAERREAGSRRRVMALKTAVMDAVAGAPNPVSLTKRPPEGPRVVEVPPSRLELLLGRVLRPLRSPGAWTAVWYLRAVAAVDAVTALVPPLRSRVREAGNGAYVAPFMVGPSFTGAALAFLLSVGLRRRKRAAWIAVTALSAAYTVTVVVALSAAEGAAGRPVNWLALALTAAVLLALLVSRTAFNVRGATGNAMLGTVCLVVGAAVATGAGTLLVYATDRDPPAQWGPSAAYAAVRALTLSGLVDHPGIRVPAWADVLVNLMSLALALLVLLAFLRAPRGRARIQPADERRLRRLLRAGRDSLGYLALRRDRTVCWSPLGDAAVVHKVVNGVALASGDPVGPVPAWPAAVGHWLETARRHAWVPAVAHAGAEAAGVYAAAGLRALPCGPEPVVAVGPLPPGPAEVRRAMAEAGYSVLLRRQADVPAPEWESLRQLAAAWRQRGPNGRAPALERLGDPADPDCVLAECRDPHGRTCALLLFAPWGTGGLALVMLRHDRESGTGPVDLVLTEVLLRASAGAPPVADVDRVSLNLPPRARQESTAAYEPELTQRHLLYERRAELPRVLAAAALTEGTWPRRLPRTARQPARSAP</sequence>
<dbReference type="RefSeq" id="WP_093783474.1">
    <property type="nucleotide sequence ID" value="NZ_FNIE01000003.1"/>
</dbReference>
<feature type="transmembrane region" description="Helical" evidence="6">
    <location>
        <begin position="410"/>
        <end position="432"/>
    </location>
</feature>
<keyword evidence="4 6" id="KW-1133">Transmembrane helix</keyword>
<dbReference type="PANTHER" id="PTHR34697">
    <property type="entry name" value="PHOSPHATIDYLGLYCEROL LYSYLTRANSFERASE"/>
    <property type="match status" value="1"/>
</dbReference>
<dbReference type="GO" id="GO:0055091">
    <property type="term" value="P:phospholipid homeostasis"/>
    <property type="evidence" value="ECO:0007669"/>
    <property type="project" value="TreeGrafter"/>
</dbReference>
<feature type="transmembrane region" description="Helical" evidence="6">
    <location>
        <begin position="153"/>
        <end position="173"/>
    </location>
</feature>
<dbReference type="InterPro" id="IPR024320">
    <property type="entry name" value="LPG_synthase_C"/>
</dbReference>
<feature type="transmembrane region" description="Helical" evidence="6">
    <location>
        <begin position="317"/>
        <end position="340"/>
    </location>
</feature>
<evidence type="ECO:0000256" key="5">
    <source>
        <dbReference type="ARBA" id="ARBA00023136"/>
    </source>
</evidence>
<dbReference type="PANTHER" id="PTHR34697:SF2">
    <property type="entry name" value="PHOSPHATIDYLGLYCEROL LYSYLTRANSFERASE"/>
    <property type="match status" value="1"/>
</dbReference>
<evidence type="ECO:0000256" key="6">
    <source>
        <dbReference type="SAM" id="Phobius"/>
    </source>
</evidence>
<keyword evidence="5 6" id="KW-0472">Membrane</keyword>
<accession>A0A1G9ZL55</accession>
<keyword evidence="3 6" id="KW-0812">Transmembrane</keyword>
<feature type="transmembrane region" description="Helical" evidence="6">
    <location>
        <begin position="123"/>
        <end position="141"/>
    </location>
</feature>
<feature type="transmembrane region" description="Helical" evidence="6">
    <location>
        <begin position="347"/>
        <end position="367"/>
    </location>
</feature>
<evidence type="ECO:0000256" key="3">
    <source>
        <dbReference type="ARBA" id="ARBA00022692"/>
    </source>
</evidence>
<dbReference type="Pfam" id="PF16995">
    <property type="entry name" value="tRNA-synt_2_TM"/>
    <property type="match status" value="1"/>
</dbReference>
<feature type="transmembrane region" description="Helical" evidence="6">
    <location>
        <begin position="59"/>
        <end position="80"/>
    </location>
</feature>
<evidence type="ECO:0000259" key="7">
    <source>
        <dbReference type="Pfam" id="PF09924"/>
    </source>
</evidence>
<gene>
    <name evidence="9" type="ORF">SAMN05216259_103209</name>
</gene>
<dbReference type="GO" id="GO:0016755">
    <property type="term" value="F:aminoacyltransferase activity"/>
    <property type="evidence" value="ECO:0007669"/>
    <property type="project" value="TreeGrafter"/>
</dbReference>
<dbReference type="STRING" id="310781.SAMN05216259_103209"/>
<evidence type="ECO:0000256" key="1">
    <source>
        <dbReference type="ARBA" id="ARBA00004651"/>
    </source>
</evidence>
<comment type="subcellular location">
    <subcellularLocation>
        <location evidence="1">Cell membrane</location>
        <topology evidence="1">Multi-pass membrane protein</topology>
    </subcellularLocation>
</comment>
<evidence type="ECO:0000313" key="9">
    <source>
        <dbReference type="EMBL" id="SDN22024.1"/>
    </source>
</evidence>
<evidence type="ECO:0000256" key="2">
    <source>
        <dbReference type="ARBA" id="ARBA00022475"/>
    </source>
</evidence>
<name>A0A1G9ZL55_9ACTN</name>
<feature type="transmembrane region" description="Helical" evidence="6">
    <location>
        <begin position="89"/>
        <end position="111"/>
    </location>
</feature>
<feature type="transmembrane region" description="Helical" evidence="6">
    <location>
        <begin position="468"/>
        <end position="490"/>
    </location>
</feature>
<dbReference type="AlphaFoldDB" id="A0A1G9ZL55"/>
<evidence type="ECO:0000256" key="4">
    <source>
        <dbReference type="ARBA" id="ARBA00022989"/>
    </source>
</evidence>
<dbReference type="GO" id="GO:0004812">
    <property type="term" value="F:aminoacyl-tRNA ligase activity"/>
    <property type="evidence" value="ECO:0007669"/>
    <property type="project" value="UniProtKB-KW"/>
</dbReference>